<dbReference type="Proteomes" id="UP000690515">
    <property type="component" value="Unassembled WGS sequence"/>
</dbReference>
<evidence type="ECO:0000256" key="1">
    <source>
        <dbReference type="ARBA" id="ARBA00000971"/>
    </source>
</evidence>
<evidence type="ECO:0000256" key="3">
    <source>
        <dbReference type="ARBA" id="ARBA00022729"/>
    </source>
</evidence>
<dbReference type="EC" id="5.2.1.8" evidence="7"/>
<comment type="similarity">
    <text evidence="2 7">Belongs to the FKBP-type PPIase family.</text>
</comment>
<evidence type="ECO:0000256" key="8">
    <source>
        <dbReference type="SAM" id="Coils"/>
    </source>
</evidence>
<dbReference type="InterPro" id="IPR008104">
    <property type="entry name" value="INFPOTNTIATR"/>
</dbReference>
<name>A0ABS5ZCT8_9GAMM</name>
<proteinExistence type="inferred from homology"/>
<dbReference type="Pfam" id="PF01346">
    <property type="entry name" value="FKBP_N"/>
    <property type="match status" value="1"/>
</dbReference>
<comment type="catalytic activity">
    <reaction evidence="1 6 7">
        <text>[protein]-peptidylproline (omega=180) = [protein]-peptidylproline (omega=0)</text>
        <dbReference type="Rhea" id="RHEA:16237"/>
        <dbReference type="Rhea" id="RHEA-COMP:10747"/>
        <dbReference type="Rhea" id="RHEA-COMP:10748"/>
        <dbReference type="ChEBI" id="CHEBI:83833"/>
        <dbReference type="ChEBI" id="CHEBI:83834"/>
        <dbReference type="EC" id="5.2.1.8"/>
    </reaction>
</comment>
<feature type="signal peptide" evidence="9">
    <location>
        <begin position="1"/>
        <end position="20"/>
    </location>
</feature>
<reference evidence="11 12" key="1">
    <citation type="submission" date="2021-04" db="EMBL/GenBank/DDBJ databases">
        <authorList>
            <person name="Pira H."/>
            <person name="Risdian C."/>
            <person name="Wink J."/>
        </authorList>
    </citation>
    <scope>NUCLEOTIDE SEQUENCE [LARGE SCALE GENOMIC DNA]</scope>
    <source>
        <strain evidence="11 12">WH53</strain>
    </source>
</reference>
<dbReference type="EMBL" id="JAGSOY010000026">
    <property type="protein sequence ID" value="MBU2711878.1"/>
    <property type="molecule type" value="Genomic_DNA"/>
</dbReference>
<keyword evidence="4 6" id="KW-0697">Rotamase</keyword>
<evidence type="ECO:0000313" key="11">
    <source>
        <dbReference type="EMBL" id="MBU2711878.1"/>
    </source>
</evidence>
<evidence type="ECO:0000259" key="10">
    <source>
        <dbReference type="PROSITE" id="PS50059"/>
    </source>
</evidence>
<evidence type="ECO:0000256" key="9">
    <source>
        <dbReference type="SAM" id="SignalP"/>
    </source>
</evidence>
<dbReference type="RefSeq" id="WP_215820030.1">
    <property type="nucleotide sequence ID" value="NZ_JAGSOY010000026.1"/>
</dbReference>
<feature type="coiled-coil region" evidence="8">
    <location>
        <begin position="83"/>
        <end position="110"/>
    </location>
</feature>
<sequence length="251" mass="28044">MKLKVLTAGLVLATASQVFAEPVKLTNDKQKLSYSLGVMFSQRLKADFKYDDLDLNVMSAAMANVLKDEDTALDEQEMIKIIQKAQRESYERAQKRMEKEAKENLAKEKAFLDKNAKADGVIKTDSGLQYKVITKGEGKKPKADSTVVVHYEGRTLDGNIFDSSYKRGEPATFGVNQVIPGWTEALQLMPQGSVWELYIPSELAYGPGGIPNKISPNSTLIFKVELKEIKKPEKVEKKAEKVEKKEEPKKG</sequence>
<organism evidence="11 12">
    <name type="scientific">Zooshikella harenae</name>
    <dbReference type="NCBI Taxonomy" id="2827238"/>
    <lineage>
        <taxon>Bacteria</taxon>
        <taxon>Pseudomonadati</taxon>
        <taxon>Pseudomonadota</taxon>
        <taxon>Gammaproteobacteria</taxon>
        <taxon>Oceanospirillales</taxon>
        <taxon>Zooshikellaceae</taxon>
        <taxon>Zooshikella</taxon>
    </lineage>
</organism>
<dbReference type="GO" id="GO:0016853">
    <property type="term" value="F:isomerase activity"/>
    <property type="evidence" value="ECO:0007669"/>
    <property type="project" value="UniProtKB-KW"/>
</dbReference>
<feature type="chain" id="PRO_5046111323" description="Peptidyl-prolyl cis-trans isomerase" evidence="9">
    <location>
        <begin position="21"/>
        <end position="251"/>
    </location>
</feature>
<evidence type="ECO:0000313" key="12">
    <source>
        <dbReference type="Proteomes" id="UP000690515"/>
    </source>
</evidence>
<comment type="caution">
    <text evidence="11">The sequence shown here is derived from an EMBL/GenBank/DDBJ whole genome shotgun (WGS) entry which is preliminary data.</text>
</comment>
<dbReference type="SUPFAM" id="SSF54534">
    <property type="entry name" value="FKBP-like"/>
    <property type="match status" value="1"/>
</dbReference>
<feature type="domain" description="PPIase FKBP-type" evidence="10">
    <location>
        <begin position="144"/>
        <end position="230"/>
    </location>
</feature>
<gene>
    <name evidence="11" type="ORF">KCG35_12480</name>
</gene>
<keyword evidence="5 6" id="KW-0413">Isomerase</keyword>
<dbReference type="PROSITE" id="PS50059">
    <property type="entry name" value="FKBP_PPIASE"/>
    <property type="match status" value="1"/>
</dbReference>
<evidence type="ECO:0000256" key="7">
    <source>
        <dbReference type="RuleBase" id="RU003915"/>
    </source>
</evidence>
<dbReference type="Gene3D" id="3.10.50.40">
    <property type="match status" value="1"/>
</dbReference>
<keyword evidence="3 9" id="KW-0732">Signal</keyword>
<dbReference type="InterPro" id="IPR001179">
    <property type="entry name" value="PPIase_FKBP_dom"/>
</dbReference>
<dbReference type="PRINTS" id="PR01730">
    <property type="entry name" value="INFPOTNTIATR"/>
</dbReference>
<dbReference type="PANTHER" id="PTHR43811:SF19">
    <property type="entry name" value="39 KDA FK506-BINDING NUCLEAR PROTEIN"/>
    <property type="match status" value="1"/>
</dbReference>
<dbReference type="Gene3D" id="1.10.287.460">
    <property type="entry name" value="Peptidyl-prolyl cis-trans isomerase, FKBP-type, N-terminal domain"/>
    <property type="match status" value="1"/>
</dbReference>
<evidence type="ECO:0000256" key="4">
    <source>
        <dbReference type="ARBA" id="ARBA00023110"/>
    </source>
</evidence>
<dbReference type="InterPro" id="IPR000774">
    <property type="entry name" value="PPIase_FKBP_N"/>
</dbReference>
<dbReference type="Pfam" id="PF00254">
    <property type="entry name" value="FKBP_C"/>
    <property type="match status" value="1"/>
</dbReference>
<dbReference type="InterPro" id="IPR036944">
    <property type="entry name" value="PPIase_FKBP_N_sf"/>
</dbReference>
<keyword evidence="8" id="KW-0175">Coiled coil</keyword>
<evidence type="ECO:0000256" key="6">
    <source>
        <dbReference type="PROSITE-ProRule" id="PRU00277"/>
    </source>
</evidence>
<evidence type="ECO:0000256" key="5">
    <source>
        <dbReference type="ARBA" id="ARBA00023235"/>
    </source>
</evidence>
<accession>A0ABS5ZCT8</accession>
<dbReference type="PANTHER" id="PTHR43811">
    <property type="entry name" value="FKBP-TYPE PEPTIDYL-PROLYL CIS-TRANS ISOMERASE FKPA"/>
    <property type="match status" value="1"/>
</dbReference>
<dbReference type="InterPro" id="IPR046357">
    <property type="entry name" value="PPIase_dom_sf"/>
</dbReference>
<protein>
    <recommendedName>
        <fullName evidence="7">Peptidyl-prolyl cis-trans isomerase</fullName>
        <ecNumber evidence="7">5.2.1.8</ecNumber>
    </recommendedName>
</protein>
<keyword evidence="12" id="KW-1185">Reference proteome</keyword>
<evidence type="ECO:0000256" key="2">
    <source>
        <dbReference type="ARBA" id="ARBA00006577"/>
    </source>
</evidence>